<evidence type="ECO:0000313" key="1">
    <source>
        <dbReference type="EMBL" id="VVE73861.1"/>
    </source>
</evidence>
<dbReference type="Proteomes" id="UP000361468">
    <property type="component" value="Unassembled WGS sequence"/>
</dbReference>
<organism evidence="1 2">
    <name type="scientific">Pandoraea pnomenusa</name>
    <dbReference type="NCBI Taxonomy" id="93220"/>
    <lineage>
        <taxon>Bacteria</taxon>
        <taxon>Pseudomonadati</taxon>
        <taxon>Pseudomonadota</taxon>
        <taxon>Betaproteobacteria</taxon>
        <taxon>Burkholderiales</taxon>
        <taxon>Burkholderiaceae</taxon>
        <taxon>Pandoraea</taxon>
    </lineage>
</organism>
<gene>
    <name evidence="1" type="ORF">PPN31119_04694</name>
</gene>
<reference evidence="1 2" key="1">
    <citation type="submission" date="2019-08" db="EMBL/GenBank/DDBJ databases">
        <authorList>
            <person name="Peeters C."/>
        </authorList>
    </citation>
    <scope>NUCLEOTIDE SEQUENCE [LARGE SCALE GENOMIC DNA]</scope>
    <source>
        <strain evidence="1 2">LMG 31119</strain>
    </source>
</reference>
<accession>A0ABY6WQM5</accession>
<keyword evidence="2" id="KW-1185">Reference proteome</keyword>
<comment type="caution">
    <text evidence="1">The sequence shown here is derived from an EMBL/GenBank/DDBJ whole genome shotgun (WGS) entry which is preliminary data.</text>
</comment>
<protein>
    <submittedName>
        <fullName evidence="1">Uncharacterized protein</fullName>
    </submittedName>
</protein>
<dbReference type="EMBL" id="CABPSO010000029">
    <property type="protein sequence ID" value="VVE73861.1"/>
    <property type="molecule type" value="Genomic_DNA"/>
</dbReference>
<evidence type="ECO:0000313" key="2">
    <source>
        <dbReference type="Proteomes" id="UP000361468"/>
    </source>
</evidence>
<sequence length="60" mass="6245">MLILPIPVDSELIPVVRSAVLVESDLTLLVVTLNCPTVTASLASTPSATLVSLTGVRDSR</sequence>
<name>A0ABY6WQM5_9BURK</name>
<proteinExistence type="predicted"/>